<dbReference type="InterPro" id="IPR002725">
    <property type="entry name" value="YgjP-like_metallopeptidase"/>
</dbReference>
<dbReference type="PANTHER" id="PTHR30399:SF1">
    <property type="entry name" value="UTP PYROPHOSPHATASE"/>
    <property type="match status" value="1"/>
</dbReference>
<dbReference type="CDD" id="cd07344">
    <property type="entry name" value="M48_yhfN_like"/>
    <property type="match status" value="1"/>
</dbReference>
<evidence type="ECO:0000313" key="3">
    <source>
        <dbReference type="Proteomes" id="UP001519306"/>
    </source>
</evidence>
<name>A0ABS4KDN0_9FIRM</name>
<dbReference type="RefSeq" id="WP_210060573.1">
    <property type="nucleotide sequence ID" value="NZ_JAGGLJ010000006.1"/>
</dbReference>
<dbReference type="Pfam" id="PF01863">
    <property type="entry name" value="YgjP-like"/>
    <property type="match status" value="1"/>
</dbReference>
<keyword evidence="3" id="KW-1185">Reference proteome</keyword>
<organism evidence="2 3">
    <name type="scientific">Peptoniphilus stercorisuis</name>
    <dbReference type="NCBI Taxonomy" id="1436965"/>
    <lineage>
        <taxon>Bacteria</taxon>
        <taxon>Bacillati</taxon>
        <taxon>Bacillota</taxon>
        <taxon>Tissierellia</taxon>
        <taxon>Tissierellales</taxon>
        <taxon>Peptoniphilaceae</taxon>
        <taxon>Peptoniphilus</taxon>
    </lineage>
</organism>
<evidence type="ECO:0000259" key="1">
    <source>
        <dbReference type="Pfam" id="PF01863"/>
    </source>
</evidence>
<dbReference type="InterPro" id="IPR053136">
    <property type="entry name" value="UTP_pyrophosphatase-like"/>
</dbReference>
<comment type="caution">
    <text evidence="2">The sequence shown here is derived from an EMBL/GenBank/DDBJ whole genome shotgun (WGS) entry which is preliminary data.</text>
</comment>
<feature type="domain" description="YgjP-like metallopeptidase" evidence="1">
    <location>
        <begin position="21"/>
        <end position="232"/>
    </location>
</feature>
<reference evidence="2 3" key="1">
    <citation type="submission" date="2021-03" db="EMBL/GenBank/DDBJ databases">
        <title>Genomic Encyclopedia of Type Strains, Phase IV (KMG-IV): sequencing the most valuable type-strain genomes for metagenomic binning, comparative biology and taxonomic classification.</title>
        <authorList>
            <person name="Goeker M."/>
        </authorList>
    </citation>
    <scope>NUCLEOTIDE SEQUENCE [LARGE SCALE GENOMIC DNA]</scope>
    <source>
        <strain evidence="2 3">DSM 27563</strain>
    </source>
</reference>
<accession>A0ABS4KDN0</accession>
<dbReference type="GO" id="GO:0016787">
    <property type="term" value="F:hydrolase activity"/>
    <property type="evidence" value="ECO:0007669"/>
    <property type="project" value="UniProtKB-KW"/>
</dbReference>
<dbReference type="PANTHER" id="PTHR30399">
    <property type="entry name" value="UNCHARACTERIZED PROTEIN YGJP"/>
    <property type="match status" value="1"/>
</dbReference>
<gene>
    <name evidence="2" type="ORF">J2Z71_000806</name>
</gene>
<dbReference type="Gene3D" id="3.30.2010.10">
    <property type="entry name" value="Metalloproteases ('zincins'), catalytic domain"/>
    <property type="match status" value="1"/>
</dbReference>
<sequence length="238" mass="29161">MCQVEYGNRVFKYNLKRKNVKNINLTVKPNMEINVSANDNISIDEINSFIIKNGNWIERNLDYFYKTRPVDIPKKDYVSGETFRYLGRQYMLKVFENQDEHVKYYRGYIYIYVRDKNDRSRKKDLLDSWYDERRRIIFKEVLDKVYKNTKSLCEIFPSITIRKMNVRWGSCLIDQERIILNEDLIYAPKDCIEYVILHEMIHFKYKKHNKEFYNLMSLYMPGWQEKKKILDEYVVREI</sequence>
<protein>
    <submittedName>
        <fullName evidence="2">Metal-dependent hydrolase</fullName>
    </submittedName>
</protein>
<evidence type="ECO:0000313" key="2">
    <source>
        <dbReference type="EMBL" id="MBP2025276.1"/>
    </source>
</evidence>
<proteinExistence type="predicted"/>
<keyword evidence="2" id="KW-0378">Hydrolase</keyword>
<dbReference type="EMBL" id="JAGGLJ010000006">
    <property type="protein sequence ID" value="MBP2025276.1"/>
    <property type="molecule type" value="Genomic_DNA"/>
</dbReference>
<dbReference type="Proteomes" id="UP001519306">
    <property type="component" value="Unassembled WGS sequence"/>
</dbReference>